<dbReference type="PIRSF" id="PIRSF017393">
    <property type="entry name" value="MTase_SAV2177"/>
    <property type="match status" value="1"/>
</dbReference>
<keyword evidence="1" id="KW-0808">Transferase</keyword>
<organism evidence="1 2">
    <name type="scientific">Actinoalloteichus hoggarensis</name>
    <dbReference type="NCBI Taxonomy" id="1470176"/>
    <lineage>
        <taxon>Bacteria</taxon>
        <taxon>Bacillati</taxon>
        <taxon>Actinomycetota</taxon>
        <taxon>Actinomycetes</taxon>
        <taxon>Pseudonocardiales</taxon>
        <taxon>Pseudonocardiaceae</taxon>
        <taxon>Actinoalloteichus</taxon>
    </lineage>
</organism>
<name>A0A221W9V7_9PSEU</name>
<dbReference type="GO" id="GO:0032259">
    <property type="term" value="P:methylation"/>
    <property type="evidence" value="ECO:0007669"/>
    <property type="project" value="UniProtKB-KW"/>
</dbReference>
<accession>A0A221W9V7</accession>
<dbReference type="KEGG" id="ahg:AHOG_25925"/>
<protein>
    <submittedName>
        <fullName evidence="1">S-adenosyl methyltransferase</fullName>
    </submittedName>
</protein>
<dbReference type="GO" id="GO:0008168">
    <property type="term" value="F:methyltransferase activity"/>
    <property type="evidence" value="ECO:0007669"/>
    <property type="project" value="UniProtKB-KW"/>
</dbReference>
<evidence type="ECO:0000313" key="1">
    <source>
        <dbReference type="EMBL" id="ASO22790.1"/>
    </source>
</evidence>
<dbReference type="InterPro" id="IPR006764">
    <property type="entry name" value="SAM_dep_MeTrfase_SAV2177_type"/>
</dbReference>
<dbReference type="RefSeq" id="WP_093943674.1">
    <property type="nucleotide sequence ID" value="NZ_CP022521.1"/>
</dbReference>
<dbReference type="OrthoDB" id="3670494at2"/>
<sequence length="267" mass="29629">MTRWTRTPFPVTLEMPNAARVYDFYLGGSRNFAADREFARHAMQVMPEIRDLCIYNRLLGRSLVHRFIARGIRQFLDIGSGIPTVGNTHEVAQRLIDDSRVVYVDNEPLTVGQSRLLLAGDERAMIVEADVRDPELILAAAADSGLLDLSRPVALLMTALLHFIPEADRPTGFLSRYHDALAPGSVFAYTHLTADHRPDQMGRFARLYHDTPTPVVIRTRAEIEALLSGFTPLGGANDGMAWVHEQSEITGLEHVAALGYLVVGLKD</sequence>
<dbReference type="AlphaFoldDB" id="A0A221W9V7"/>
<gene>
    <name evidence="1" type="ORF">AHOG_25925</name>
</gene>
<proteinExistence type="predicted"/>
<dbReference type="Proteomes" id="UP000204221">
    <property type="component" value="Chromosome"/>
</dbReference>
<keyword evidence="2" id="KW-1185">Reference proteome</keyword>
<dbReference type="Pfam" id="PF04672">
    <property type="entry name" value="Methyltransf_19"/>
    <property type="match status" value="1"/>
</dbReference>
<dbReference type="Gene3D" id="3.40.50.150">
    <property type="entry name" value="Vaccinia Virus protein VP39"/>
    <property type="match status" value="1"/>
</dbReference>
<reference evidence="1 2" key="1">
    <citation type="submission" date="2017-07" db="EMBL/GenBank/DDBJ databases">
        <title>Complete genome sequence of Actinoalloteichus hoggarensis DSM 45943, type strain of Actinoalloteichus hoggarensis.</title>
        <authorList>
            <person name="Ruckert C."/>
            <person name="Nouioui I."/>
            <person name="Willmese J."/>
            <person name="van Wezel G."/>
            <person name="Klenk H.-P."/>
            <person name="Kalinowski J."/>
            <person name="Zotchev S.B."/>
        </authorList>
    </citation>
    <scope>NUCLEOTIDE SEQUENCE [LARGE SCALE GENOMIC DNA]</scope>
    <source>
        <strain evidence="1 2">DSM 45943</strain>
    </source>
</reference>
<keyword evidence="1" id="KW-0489">Methyltransferase</keyword>
<dbReference type="SUPFAM" id="SSF53335">
    <property type="entry name" value="S-adenosyl-L-methionine-dependent methyltransferases"/>
    <property type="match status" value="1"/>
</dbReference>
<dbReference type="EMBL" id="CP022521">
    <property type="protein sequence ID" value="ASO22790.1"/>
    <property type="molecule type" value="Genomic_DNA"/>
</dbReference>
<evidence type="ECO:0000313" key="2">
    <source>
        <dbReference type="Proteomes" id="UP000204221"/>
    </source>
</evidence>
<dbReference type="InterPro" id="IPR029063">
    <property type="entry name" value="SAM-dependent_MTases_sf"/>
</dbReference>